<evidence type="ECO:0000256" key="3">
    <source>
        <dbReference type="ARBA" id="ARBA00022737"/>
    </source>
</evidence>
<dbReference type="EMBL" id="BNJQ01000035">
    <property type="protein sequence ID" value="GHP11619.1"/>
    <property type="molecule type" value="Genomic_DNA"/>
</dbReference>
<accession>A0A830I3L4</accession>
<name>A0A830I3L4_9CHLO</name>
<dbReference type="PANTHER" id="PTHR46652:SF3">
    <property type="entry name" value="LEUCINE-RICH REPEAT-CONTAINING PROTEIN 9"/>
    <property type="match status" value="1"/>
</dbReference>
<dbReference type="Gene3D" id="3.80.10.10">
    <property type="entry name" value="Ribonuclease Inhibitor"/>
    <property type="match status" value="2"/>
</dbReference>
<evidence type="ECO:0000313" key="5">
    <source>
        <dbReference type="EMBL" id="GHP11619.1"/>
    </source>
</evidence>
<dbReference type="CDD" id="cd21340">
    <property type="entry name" value="PPP1R42"/>
    <property type="match status" value="1"/>
</dbReference>
<dbReference type="OrthoDB" id="676979at2759"/>
<gene>
    <name evidence="5" type="ORF">PPROV_001034700</name>
</gene>
<organism evidence="5 6">
    <name type="scientific">Pycnococcus provasolii</name>
    <dbReference type="NCBI Taxonomy" id="41880"/>
    <lineage>
        <taxon>Eukaryota</taxon>
        <taxon>Viridiplantae</taxon>
        <taxon>Chlorophyta</taxon>
        <taxon>Pseudoscourfieldiophyceae</taxon>
        <taxon>Pseudoscourfieldiales</taxon>
        <taxon>Pycnococcaceae</taxon>
        <taxon>Pycnococcus</taxon>
    </lineage>
</organism>
<evidence type="ECO:0000256" key="1">
    <source>
        <dbReference type="ARBA" id="ARBA00004430"/>
    </source>
</evidence>
<comment type="subcellular location">
    <subcellularLocation>
        <location evidence="1">Cytoplasm</location>
        <location evidence="1">Cytoskeleton</location>
        <location evidence="1">Cilium axoneme</location>
    </subcellularLocation>
</comment>
<feature type="compositionally biased region" description="Low complexity" evidence="4">
    <location>
        <begin position="31"/>
        <end position="40"/>
    </location>
</feature>
<evidence type="ECO:0000313" key="6">
    <source>
        <dbReference type="Proteomes" id="UP000660262"/>
    </source>
</evidence>
<reference evidence="5" key="1">
    <citation type="submission" date="2020-10" db="EMBL/GenBank/DDBJ databases">
        <title>Unveiling of a novel bifunctional photoreceptor, Dualchrome1, isolated from a cosmopolitan green alga.</title>
        <authorList>
            <person name="Suzuki S."/>
            <person name="Kawachi M."/>
        </authorList>
    </citation>
    <scope>NUCLEOTIDE SEQUENCE</scope>
    <source>
        <strain evidence="5">NIES 2893</strain>
    </source>
</reference>
<evidence type="ECO:0000256" key="2">
    <source>
        <dbReference type="ARBA" id="ARBA00022614"/>
    </source>
</evidence>
<feature type="region of interest" description="Disordered" evidence="4">
    <location>
        <begin position="174"/>
        <end position="195"/>
    </location>
</feature>
<protein>
    <submittedName>
        <fullName evidence="5">Uncharacterized protein</fullName>
    </submittedName>
</protein>
<dbReference type="SUPFAM" id="SSF52058">
    <property type="entry name" value="L domain-like"/>
    <property type="match status" value="1"/>
</dbReference>
<dbReference type="PROSITE" id="PS51450">
    <property type="entry name" value="LRR"/>
    <property type="match status" value="1"/>
</dbReference>
<comment type="caution">
    <text evidence="5">The sequence shown here is derived from an EMBL/GenBank/DDBJ whole genome shotgun (WGS) entry which is preliminary data.</text>
</comment>
<dbReference type="PANTHER" id="PTHR46652">
    <property type="entry name" value="LEUCINE-RICH REPEAT AND IQ DOMAIN-CONTAINING PROTEIN 1-RELATED"/>
    <property type="match status" value="1"/>
</dbReference>
<dbReference type="InterPro" id="IPR001611">
    <property type="entry name" value="Leu-rich_rpt"/>
</dbReference>
<proteinExistence type="predicted"/>
<feature type="compositionally biased region" description="Low complexity" evidence="4">
    <location>
        <begin position="1"/>
        <end position="19"/>
    </location>
</feature>
<dbReference type="InterPro" id="IPR050836">
    <property type="entry name" value="SDS22/Internalin_LRR"/>
</dbReference>
<feature type="compositionally biased region" description="Polar residues" evidence="4">
    <location>
        <begin position="68"/>
        <end position="80"/>
    </location>
</feature>
<keyword evidence="2" id="KW-0433">Leucine-rich repeat</keyword>
<evidence type="ECO:0000256" key="4">
    <source>
        <dbReference type="SAM" id="MobiDB-lite"/>
    </source>
</evidence>
<feature type="region of interest" description="Disordered" evidence="4">
    <location>
        <begin position="1"/>
        <end position="102"/>
    </location>
</feature>
<keyword evidence="6" id="KW-1185">Reference proteome</keyword>
<dbReference type="GO" id="GO:0005930">
    <property type="term" value="C:axoneme"/>
    <property type="evidence" value="ECO:0007669"/>
    <property type="project" value="UniProtKB-SubCell"/>
</dbReference>
<dbReference type="InterPro" id="IPR032675">
    <property type="entry name" value="LRR_dom_sf"/>
</dbReference>
<feature type="compositionally biased region" description="Acidic residues" evidence="4">
    <location>
        <begin position="179"/>
        <end position="195"/>
    </location>
</feature>
<keyword evidence="3" id="KW-0677">Repeat</keyword>
<dbReference type="Proteomes" id="UP000660262">
    <property type="component" value="Unassembled WGS sequence"/>
</dbReference>
<sequence>MVMRSANSNQNNSNSSSAQVGGRASPPPSAAKPNANNATSVVNMNPPRTPLTPSNQKHIAAQPHSHSHSNAPTTPPTAKQQAGAPRTPPLSTEKQLAAAESKEHAMRHLMDARANEDAIYAALTTTVNVKVVASGGNMVASLNDMSSDNQVVGGELEQVQGDELEDLEEEDAVLLSSSSEEEYEELPMEEEEDGDDTYEELRMMQRRALTVDTLLRAAAKNSSAPRTSAEDEQAFLARVTHLPLQERGLQDLHPHLSKICPQMRVLYLYDNIIESIGTSLAFAKHITHLYLQGNDIHALGNALSACVKLQKLYLDRNKLAVVSGLENCACLEELSVEHQRREGMPEQRTLAFEPRAMEGVGGSLRILKCTGSNVVDVQPLAALRSLEELSLASNHVADHEELAMAVSNMPRLRTLDATGNPCCRSPSALRVYRNAIVAASGPSLGTLNGKRVLPNERMFAQRRAQNSHQLKR</sequence>
<dbReference type="AlphaFoldDB" id="A0A830I3L4"/>